<keyword evidence="7" id="KW-0249">Electron transport</keyword>
<feature type="transmembrane region" description="Helical" evidence="11">
    <location>
        <begin position="56"/>
        <end position="76"/>
    </location>
</feature>
<feature type="transmembrane region" description="Helical" evidence="11">
    <location>
        <begin position="88"/>
        <end position="115"/>
    </location>
</feature>
<dbReference type="Proteomes" id="UP000013776">
    <property type="component" value="Unassembled WGS sequence"/>
</dbReference>
<dbReference type="InterPro" id="IPR045150">
    <property type="entry name" value="CYB561D1/2"/>
</dbReference>
<dbReference type="Pfam" id="PF03188">
    <property type="entry name" value="Cytochrom_B561"/>
    <property type="match status" value="1"/>
</dbReference>
<dbReference type="PANTHER" id="PTHR15422">
    <property type="entry name" value="OS05G0565100 PROTEIN"/>
    <property type="match status" value="1"/>
</dbReference>
<comment type="cofactor">
    <cofactor evidence="1">
        <name>heme b</name>
        <dbReference type="ChEBI" id="CHEBI:60344"/>
    </cofactor>
</comment>
<dbReference type="SMART" id="SM00665">
    <property type="entry name" value="B561"/>
    <property type="match status" value="1"/>
</dbReference>
<evidence type="ECO:0000256" key="2">
    <source>
        <dbReference type="ARBA" id="ARBA00004141"/>
    </source>
</evidence>
<dbReference type="AlphaFoldDB" id="R4XBJ2"/>
<sequence>MMSHERYYKLVLAHAVVMSLAILWFIPIAIFAAKFFRRPANTKLEGSGKTWKTIHILSNVTATALIIAGFTLGYYASGNNFQVGVKNVHFIVGLTFFVGILVQALAGPVMTLYFAARKRTSRPLLNYVHITLGYLITLLGAANIWLGLQFYGSPHYLYGLWIAAVAAWLILYAVGIPLRKKYESRQQVYHEEAKVPRDSDHSSDGYRE</sequence>
<keyword evidence="6" id="KW-0479">Metal-binding</keyword>
<dbReference type="GO" id="GO:0020037">
    <property type="term" value="F:heme binding"/>
    <property type="evidence" value="ECO:0007669"/>
    <property type="project" value="TreeGrafter"/>
</dbReference>
<gene>
    <name evidence="13" type="ORF">TAPDE_003093</name>
</gene>
<dbReference type="Gene3D" id="1.20.120.1770">
    <property type="match status" value="1"/>
</dbReference>
<feature type="domain" description="Cytochrome b561" evidence="12">
    <location>
        <begin position="1"/>
        <end position="181"/>
    </location>
</feature>
<feature type="transmembrane region" description="Helical" evidence="11">
    <location>
        <begin position="127"/>
        <end position="146"/>
    </location>
</feature>
<feature type="transmembrane region" description="Helical" evidence="11">
    <location>
        <begin position="12"/>
        <end position="36"/>
    </location>
</feature>
<dbReference type="GO" id="GO:0140575">
    <property type="term" value="F:transmembrane monodehydroascorbate reductase activity"/>
    <property type="evidence" value="ECO:0007669"/>
    <property type="project" value="InterPro"/>
</dbReference>
<comment type="subcellular location">
    <subcellularLocation>
        <location evidence="2">Membrane</location>
        <topology evidence="2">Multi-pass membrane protein</topology>
    </subcellularLocation>
</comment>
<evidence type="ECO:0000256" key="8">
    <source>
        <dbReference type="ARBA" id="ARBA00022989"/>
    </source>
</evidence>
<evidence type="ECO:0000256" key="1">
    <source>
        <dbReference type="ARBA" id="ARBA00001970"/>
    </source>
</evidence>
<evidence type="ECO:0000256" key="5">
    <source>
        <dbReference type="ARBA" id="ARBA00022692"/>
    </source>
</evidence>
<keyword evidence="9" id="KW-0408">Iron</keyword>
<dbReference type="GO" id="GO:0016020">
    <property type="term" value="C:membrane"/>
    <property type="evidence" value="ECO:0007669"/>
    <property type="project" value="UniProtKB-SubCell"/>
</dbReference>
<organism evidence="13 14">
    <name type="scientific">Taphrina deformans (strain PYCC 5710 / ATCC 11124 / CBS 356.35 / IMI 108563 / JCM 9778 / NBRC 8474)</name>
    <name type="common">Peach leaf curl fungus</name>
    <name type="synonym">Lalaria deformans</name>
    <dbReference type="NCBI Taxonomy" id="1097556"/>
    <lineage>
        <taxon>Eukaryota</taxon>
        <taxon>Fungi</taxon>
        <taxon>Dikarya</taxon>
        <taxon>Ascomycota</taxon>
        <taxon>Taphrinomycotina</taxon>
        <taxon>Taphrinomycetes</taxon>
        <taxon>Taphrinales</taxon>
        <taxon>Taphrinaceae</taxon>
        <taxon>Taphrina</taxon>
    </lineage>
</organism>
<keyword evidence="10 11" id="KW-0472">Membrane</keyword>
<dbReference type="PROSITE" id="PS50939">
    <property type="entry name" value="CYTOCHROME_B561"/>
    <property type="match status" value="1"/>
</dbReference>
<comment type="caution">
    <text evidence="13">The sequence shown here is derived from an EMBL/GenBank/DDBJ whole genome shotgun (WGS) entry which is preliminary data.</text>
</comment>
<dbReference type="EMBL" id="CAHR02000114">
    <property type="protein sequence ID" value="CCG82960.1"/>
    <property type="molecule type" value="Genomic_DNA"/>
</dbReference>
<dbReference type="VEuPathDB" id="FungiDB:TAPDE_003093"/>
<evidence type="ECO:0000256" key="10">
    <source>
        <dbReference type="ARBA" id="ARBA00023136"/>
    </source>
</evidence>
<dbReference type="InterPro" id="IPR006593">
    <property type="entry name" value="Cyt_b561/ferric_Rdtase_TM"/>
</dbReference>
<evidence type="ECO:0000313" key="13">
    <source>
        <dbReference type="EMBL" id="CCG82960.1"/>
    </source>
</evidence>
<proteinExistence type="predicted"/>
<dbReference type="CDD" id="cd08760">
    <property type="entry name" value="Cyt_b561_FRRS1_like"/>
    <property type="match status" value="1"/>
</dbReference>
<dbReference type="PANTHER" id="PTHR15422:SF24">
    <property type="entry name" value="DOMON RELATED DOMAIN-CONTAINING PROTEIN"/>
    <property type="match status" value="1"/>
</dbReference>
<evidence type="ECO:0000256" key="7">
    <source>
        <dbReference type="ARBA" id="ARBA00022982"/>
    </source>
</evidence>
<evidence type="ECO:0000256" key="9">
    <source>
        <dbReference type="ARBA" id="ARBA00023004"/>
    </source>
</evidence>
<feature type="transmembrane region" description="Helical" evidence="11">
    <location>
        <begin position="158"/>
        <end position="178"/>
    </location>
</feature>
<dbReference type="GO" id="GO:0046872">
    <property type="term" value="F:metal ion binding"/>
    <property type="evidence" value="ECO:0007669"/>
    <property type="project" value="UniProtKB-KW"/>
</dbReference>
<dbReference type="STRING" id="1097556.R4XBJ2"/>
<protein>
    <recommendedName>
        <fullName evidence="12">Cytochrome b561 domain-containing protein</fullName>
    </recommendedName>
</protein>
<keyword evidence="4" id="KW-0349">Heme</keyword>
<evidence type="ECO:0000313" key="14">
    <source>
        <dbReference type="Proteomes" id="UP000013776"/>
    </source>
</evidence>
<evidence type="ECO:0000256" key="3">
    <source>
        <dbReference type="ARBA" id="ARBA00022448"/>
    </source>
</evidence>
<keyword evidence="5 11" id="KW-0812">Transmembrane</keyword>
<keyword evidence="14" id="KW-1185">Reference proteome</keyword>
<reference evidence="13 14" key="1">
    <citation type="journal article" date="2013" name="MBio">
        <title>Genome sequencing of the plant pathogen Taphrina deformans, the causal agent of peach leaf curl.</title>
        <authorList>
            <person name="Cisse O.H."/>
            <person name="Almeida J.M.G.C.F."/>
            <person name="Fonseca A."/>
            <person name="Kumar A.A."/>
            <person name="Salojaervi J."/>
            <person name="Overmyer K."/>
            <person name="Hauser P.M."/>
            <person name="Pagni M."/>
        </authorList>
    </citation>
    <scope>NUCLEOTIDE SEQUENCE [LARGE SCALE GENOMIC DNA]</scope>
    <source>
        <strain evidence="14">PYCC 5710 / ATCC 11124 / CBS 356.35 / IMI 108563 / JCM 9778 / NBRC 8474</strain>
    </source>
</reference>
<evidence type="ECO:0000259" key="12">
    <source>
        <dbReference type="PROSITE" id="PS50939"/>
    </source>
</evidence>
<evidence type="ECO:0000256" key="11">
    <source>
        <dbReference type="SAM" id="Phobius"/>
    </source>
</evidence>
<dbReference type="OrthoDB" id="19261at2759"/>
<evidence type="ECO:0000256" key="4">
    <source>
        <dbReference type="ARBA" id="ARBA00022617"/>
    </source>
</evidence>
<name>R4XBJ2_TAPDE</name>
<accession>R4XBJ2</accession>
<keyword evidence="8 11" id="KW-1133">Transmembrane helix</keyword>
<keyword evidence="3" id="KW-0813">Transport</keyword>
<evidence type="ECO:0000256" key="6">
    <source>
        <dbReference type="ARBA" id="ARBA00022723"/>
    </source>
</evidence>